<organism evidence="3 4">
    <name type="scientific">Daphnia pulex</name>
    <name type="common">Water flea</name>
    <dbReference type="NCBI Taxonomy" id="6669"/>
    <lineage>
        <taxon>Eukaryota</taxon>
        <taxon>Metazoa</taxon>
        <taxon>Ecdysozoa</taxon>
        <taxon>Arthropoda</taxon>
        <taxon>Crustacea</taxon>
        <taxon>Branchiopoda</taxon>
        <taxon>Diplostraca</taxon>
        <taxon>Cladocera</taxon>
        <taxon>Anomopoda</taxon>
        <taxon>Daphniidae</taxon>
        <taxon>Daphnia</taxon>
    </lineage>
</organism>
<protein>
    <submittedName>
        <fullName evidence="3">Uncharacterized protein</fullName>
    </submittedName>
</protein>
<keyword evidence="4" id="KW-1185">Reference proteome</keyword>
<evidence type="ECO:0000313" key="3">
    <source>
        <dbReference type="EMBL" id="EFX78866.1"/>
    </source>
</evidence>
<feature type="transmembrane region" description="Helical" evidence="2">
    <location>
        <begin position="29"/>
        <end position="54"/>
    </location>
</feature>
<sequence>MNKANFNKTPSQQTPSIDDDGAEAEVSKLAIGLFVLLVYVALVTISGGTVYAVYGWRSHHGGSNGNVIAAVKEMAQIASNQLDALAGKTSCPTLVAASCPVVTCKQRPCIPSSTPPCFTTPAPPREPCPEAMPCPSGTCRPAPPCPTARRPPPPIEMFLNGIRDTKTVSEWLNMYPPLSKSRLIVVTTLLEESIEPWALAGFVHRCSSSAANTAHNTTCSFCQDRYQYVQCVMSNHLIPEPQTEAADDQFYFRQGREFFQMRGWLPEIVYHYWNPRELDNIFDKIERAIRLFTVKTDVAGKSCQVCTDFNRHVYDKCFATAGLMYSPSFGRQT</sequence>
<dbReference type="KEGG" id="dpx:DAPPUDRAFT_320130"/>
<dbReference type="Proteomes" id="UP000000305">
    <property type="component" value="Unassembled WGS sequence"/>
</dbReference>
<evidence type="ECO:0000313" key="4">
    <source>
        <dbReference type="Proteomes" id="UP000000305"/>
    </source>
</evidence>
<dbReference type="HOGENOM" id="CLU_834873_0_0_1"/>
<evidence type="ECO:0000256" key="1">
    <source>
        <dbReference type="SAM" id="MobiDB-lite"/>
    </source>
</evidence>
<feature type="compositionally biased region" description="Polar residues" evidence="1">
    <location>
        <begin position="1"/>
        <end position="16"/>
    </location>
</feature>
<feature type="region of interest" description="Disordered" evidence="1">
    <location>
        <begin position="1"/>
        <end position="20"/>
    </location>
</feature>
<dbReference type="InParanoid" id="E9GNY0"/>
<dbReference type="OrthoDB" id="6342214at2759"/>
<dbReference type="AlphaFoldDB" id="E9GNY0"/>
<dbReference type="PhylomeDB" id="E9GNY0"/>
<name>E9GNY0_DAPPU</name>
<accession>E9GNY0</accession>
<gene>
    <name evidence="3" type="ORF">DAPPUDRAFT_320130</name>
</gene>
<keyword evidence="2" id="KW-0812">Transmembrane</keyword>
<keyword evidence="2" id="KW-0472">Membrane</keyword>
<evidence type="ECO:0000256" key="2">
    <source>
        <dbReference type="SAM" id="Phobius"/>
    </source>
</evidence>
<dbReference type="EMBL" id="GL732555">
    <property type="protein sequence ID" value="EFX78866.1"/>
    <property type="molecule type" value="Genomic_DNA"/>
</dbReference>
<keyword evidence="2" id="KW-1133">Transmembrane helix</keyword>
<reference evidence="3 4" key="1">
    <citation type="journal article" date="2011" name="Science">
        <title>The ecoresponsive genome of Daphnia pulex.</title>
        <authorList>
            <person name="Colbourne J.K."/>
            <person name="Pfrender M.E."/>
            <person name="Gilbert D."/>
            <person name="Thomas W.K."/>
            <person name="Tucker A."/>
            <person name="Oakley T.H."/>
            <person name="Tokishita S."/>
            <person name="Aerts A."/>
            <person name="Arnold G.J."/>
            <person name="Basu M.K."/>
            <person name="Bauer D.J."/>
            <person name="Caceres C.E."/>
            <person name="Carmel L."/>
            <person name="Casola C."/>
            <person name="Choi J.H."/>
            <person name="Detter J.C."/>
            <person name="Dong Q."/>
            <person name="Dusheyko S."/>
            <person name="Eads B.D."/>
            <person name="Frohlich T."/>
            <person name="Geiler-Samerotte K.A."/>
            <person name="Gerlach D."/>
            <person name="Hatcher P."/>
            <person name="Jogdeo S."/>
            <person name="Krijgsveld J."/>
            <person name="Kriventseva E.V."/>
            <person name="Kultz D."/>
            <person name="Laforsch C."/>
            <person name="Lindquist E."/>
            <person name="Lopez J."/>
            <person name="Manak J.R."/>
            <person name="Muller J."/>
            <person name="Pangilinan J."/>
            <person name="Patwardhan R.P."/>
            <person name="Pitluck S."/>
            <person name="Pritham E.J."/>
            <person name="Rechtsteiner A."/>
            <person name="Rho M."/>
            <person name="Rogozin I.B."/>
            <person name="Sakarya O."/>
            <person name="Salamov A."/>
            <person name="Schaack S."/>
            <person name="Shapiro H."/>
            <person name="Shiga Y."/>
            <person name="Skalitzky C."/>
            <person name="Smith Z."/>
            <person name="Souvorov A."/>
            <person name="Sung W."/>
            <person name="Tang Z."/>
            <person name="Tsuchiya D."/>
            <person name="Tu H."/>
            <person name="Vos H."/>
            <person name="Wang M."/>
            <person name="Wolf Y.I."/>
            <person name="Yamagata H."/>
            <person name="Yamada T."/>
            <person name="Ye Y."/>
            <person name="Shaw J.R."/>
            <person name="Andrews J."/>
            <person name="Crease T.J."/>
            <person name="Tang H."/>
            <person name="Lucas S.M."/>
            <person name="Robertson H.M."/>
            <person name="Bork P."/>
            <person name="Koonin E.V."/>
            <person name="Zdobnov E.M."/>
            <person name="Grigoriev I.V."/>
            <person name="Lynch M."/>
            <person name="Boore J.L."/>
        </authorList>
    </citation>
    <scope>NUCLEOTIDE SEQUENCE [LARGE SCALE GENOMIC DNA]</scope>
</reference>
<proteinExistence type="predicted"/>